<evidence type="ECO:0000256" key="1">
    <source>
        <dbReference type="SAM" id="Phobius"/>
    </source>
</evidence>
<keyword evidence="1" id="KW-0472">Membrane</keyword>
<feature type="domain" description="Acyltransferase 3" evidence="2">
    <location>
        <begin position="48"/>
        <end position="456"/>
    </location>
</feature>
<feature type="transmembrane region" description="Helical" evidence="1">
    <location>
        <begin position="374"/>
        <end position="391"/>
    </location>
</feature>
<feature type="transmembrane region" description="Helical" evidence="1">
    <location>
        <begin position="218"/>
        <end position="238"/>
    </location>
</feature>
<dbReference type="OMA" id="YYNCKER"/>
<feature type="transmembrane region" description="Helical" evidence="1">
    <location>
        <begin position="124"/>
        <end position="145"/>
    </location>
</feature>
<feature type="transmembrane region" description="Helical" evidence="1">
    <location>
        <begin position="85"/>
        <end position="104"/>
    </location>
</feature>
<keyword evidence="1" id="KW-1133">Transmembrane helix</keyword>
<feature type="transmembrane region" description="Helical" evidence="1">
    <location>
        <begin position="331"/>
        <end position="354"/>
    </location>
</feature>
<evidence type="ECO:0000313" key="4">
    <source>
        <dbReference type="Proteomes" id="UP000039324"/>
    </source>
</evidence>
<feature type="transmembrane region" description="Helical" evidence="1">
    <location>
        <begin position="244"/>
        <end position="262"/>
    </location>
</feature>
<dbReference type="PANTHER" id="PTHR36927">
    <property type="entry name" value="BLR4337 PROTEIN"/>
    <property type="match status" value="1"/>
</dbReference>
<dbReference type="Pfam" id="PF01757">
    <property type="entry name" value="Acyl_transf_3"/>
    <property type="match status" value="1"/>
</dbReference>
<feature type="transmembrane region" description="Helical" evidence="1">
    <location>
        <begin position="56"/>
        <end position="73"/>
    </location>
</feature>
<proteinExistence type="predicted"/>
<accession>A0A0G4IIU8</accession>
<reference evidence="3 4" key="1">
    <citation type="submission" date="2015-02" db="EMBL/GenBank/DDBJ databases">
        <authorList>
            <person name="Chooi Y.-H."/>
        </authorList>
    </citation>
    <scope>NUCLEOTIDE SEQUENCE [LARGE SCALE GENOMIC DNA]</scope>
    <source>
        <strain evidence="3">E3</strain>
    </source>
</reference>
<gene>
    <name evidence="3" type="ORF">PBRA_009606</name>
</gene>
<dbReference type="OrthoDB" id="339729at2759"/>
<dbReference type="Proteomes" id="UP000039324">
    <property type="component" value="Unassembled WGS sequence"/>
</dbReference>
<name>A0A0G4IIU8_PLABS</name>
<dbReference type="InterPro" id="IPR002656">
    <property type="entry name" value="Acyl_transf_3_dom"/>
</dbReference>
<keyword evidence="4" id="KW-1185">Reference proteome</keyword>
<evidence type="ECO:0000259" key="2">
    <source>
        <dbReference type="Pfam" id="PF01757"/>
    </source>
</evidence>
<evidence type="ECO:0000313" key="3">
    <source>
        <dbReference type="EMBL" id="CEO95074.1"/>
    </source>
</evidence>
<keyword evidence="1" id="KW-0812">Transmembrane</keyword>
<dbReference type="EMBL" id="CDSF01000009">
    <property type="protein sequence ID" value="CEO95074.1"/>
    <property type="molecule type" value="Genomic_DNA"/>
</dbReference>
<feature type="transmembrane region" description="Helical" evidence="1">
    <location>
        <begin position="269"/>
        <end position="288"/>
    </location>
</feature>
<dbReference type="InterPro" id="IPR050623">
    <property type="entry name" value="Glucan_succinyl_AcylTrfase"/>
</dbReference>
<dbReference type="PANTHER" id="PTHR36927:SF1">
    <property type="entry name" value="MDO-LIKE PROTEIN"/>
    <property type="match status" value="1"/>
</dbReference>
<feature type="transmembrane region" description="Helical" evidence="1">
    <location>
        <begin position="179"/>
        <end position="197"/>
    </location>
</feature>
<protein>
    <recommendedName>
        <fullName evidence="2">Acyltransferase 3 domain-containing protein</fullName>
    </recommendedName>
</protein>
<feature type="transmembrane region" description="Helical" evidence="1">
    <location>
        <begin position="412"/>
        <end position="430"/>
    </location>
</feature>
<dbReference type="GO" id="GO:0016747">
    <property type="term" value="F:acyltransferase activity, transferring groups other than amino-acyl groups"/>
    <property type="evidence" value="ECO:0007669"/>
    <property type="project" value="InterPro"/>
</dbReference>
<organism evidence="3 4">
    <name type="scientific">Plasmodiophora brassicae</name>
    <name type="common">Clubroot disease agent</name>
    <dbReference type="NCBI Taxonomy" id="37360"/>
    <lineage>
        <taxon>Eukaryota</taxon>
        <taxon>Sar</taxon>
        <taxon>Rhizaria</taxon>
        <taxon>Endomyxa</taxon>
        <taxon>Phytomyxea</taxon>
        <taxon>Plasmodiophorida</taxon>
        <taxon>Plasmodiophoridae</taxon>
        <taxon>Plasmodiophora</taxon>
    </lineage>
</organism>
<dbReference type="AlphaFoldDB" id="A0A0G4IIU8"/>
<sequence>MTSRAGHVDAASGPGTRLPSDEGQFKIVCRGRTPMKATSIGVRGRRVVFIDWMRTIAIYLVVLVHTVVSLRRVTGPETDDLREKINATIRGLLQFGMPLFFYFSGRAATVTAQRGFLHFASSKFMRLIVPLLLGMVFLVLPTSYIGRAYRPCAARSIDGFFAYALDFFTNQIACGGLEWLWFLAVLFALAVVNHPIVGFVSGRYARTPTRSGWNGDDIVPLVTVGCTLAALVAVSTLCHVPHEWTVLIVIPYVVIVLVVSFLDAIRRWHCLPVVFVSCTFLPMLLMAYTKTSGIALHHQVMAFTFYNLFYVEGALNQIFDEEYLAYRQTRVYKAFMPVHLLVMVLLLCLCSPSSDHNIGYLYSFPIYRDAMNCMLYVVGSWNMLMLIVRWGQTFYDGTLNEFLFRHGTKSTIVVYMVHWLFIEIIQAHVVRPYGISLVPALAMTFPLTLMCCWAVYASALCVPFMGIVFGMGPSSTSSDARPAHEPLTDVAQEDSFSDTDVLECDPLIMSDPEAVPEVGASAA</sequence>
<feature type="transmembrane region" description="Helical" evidence="1">
    <location>
        <begin position="442"/>
        <end position="471"/>
    </location>
</feature>
<feature type="transmembrane region" description="Helical" evidence="1">
    <location>
        <begin position="300"/>
        <end position="319"/>
    </location>
</feature>